<feature type="transmembrane region" description="Helical" evidence="6">
    <location>
        <begin position="239"/>
        <end position="259"/>
    </location>
</feature>
<gene>
    <name evidence="7" type="ORF">EV665_10931</name>
</gene>
<dbReference type="AlphaFoldDB" id="A0A4R2CRM5"/>
<sequence>MTEHSVPPGGANQLRRNSLGVGAVTFLVVSAAAPLTAVAGGVPLSMMLGNGPGIPLTFAFVTTVLLLFAIGYVAMARHISNAGAFYAYTAQGLGGLAGGAAALVAILAYNAMQIGVFGLFGAATAGFLAGYGFDLPWWVWTYIGIALVAVFGYRRVDFSARVLAVLVVLEYLVVLVIDAAILMKGGDSGLSAAPFTPSAFFSGTPAIGILFCFAAFIGFEATTIYSEEAREPEKTVPRATYISVLIIGLFYMLTSWLMVNGAGVDKLVPEIQGLADPTTFLFGLADRYVGGGITTIMSILFITSLFAGVVAFHNGVARYLYVAGREGLLPRALGVTHPVFQSPHAGSVVQTVIAALVVALFSFTGQDPVLALFSWLTNVGTLAIILLMALTAFSIVAFFGRNPGLEGNRVVTTVLPVLTGLILLALVFYIATNFGALAGAEGALAVFLPGLVLIAAIIGLLCALRLKAGDAGAFARLGVRREV</sequence>
<keyword evidence="5 6" id="KW-0472">Membrane</keyword>
<dbReference type="GO" id="GO:0022857">
    <property type="term" value="F:transmembrane transporter activity"/>
    <property type="evidence" value="ECO:0007669"/>
    <property type="project" value="InterPro"/>
</dbReference>
<dbReference type="Pfam" id="PF13520">
    <property type="entry name" value="AA_permease_2"/>
    <property type="match status" value="1"/>
</dbReference>
<accession>A0A4R2CRM5</accession>
<feature type="transmembrane region" description="Helical" evidence="6">
    <location>
        <begin position="410"/>
        <end position="431"/>
    </location>
</feature>
<dbReference type="PANTHER" id="PTHR42770">
    <property type="entry name" value="AMINO ACID TRANSPORTER-RELATED"/>
    <property type="match status" value="1"/>
</dbReference>
<comment type="subcellular location">
    <subcellularLocation>
        <location evidence="1">Cell membrane</location>
        <topology evidence="1">Multi-pass membrane protein</topology>
    </subcellularLocation>
</comment>
<keyword evidence="8" id="KW-1185">Reference proteome</keyword>
<protein>
    <submittedName>
        <fullName evidence="7">Amino acid/polyamine/organocation transporter (APC superfamily)</fullName>
    </submittedName>
</protein>
<dbReference type="PANTHER" id="PTHR42770:SF16">
    <property type="entry name" value="AMINO ACID PERMEASE"/>
    <property type="match status" value="1"/>
</dbReference>
<dbReference type="GO" id="GO:0005886">
    <property type="term" value="C:plasma membrane"/>
    <property type="evidence" value="ECO:0007669"/>
    <property type="project" value="UniProtKB-SubCell"/>
</dbReference>
<evidence type="ECO:0000313" key="8">
    <source>
        <dbReference type="Proteomes" id="UP000295351"/>
    </source>
</evidence>
<organism evidence="7 8">
    <name type="scientific">Shinella granuli</name>
    <dbReference type="NCBI Taxonomy" id="323621"/>
    <lineage>
        <taxon>Bacteria</taxon>
        <taxon>Pseudomonadati</taxon>
        <taxon>Pseudomonadota</taxon>
        <taxon>Alphaproteobacteria</taxon>
        <taxon>Hyphomicrobiales</taxon>
        <taxon>Rhizobiaceae</taxon>
        <taxon>Shinella</taxon>
    </lineage>
</organism>
<feature type="transmembrane region" description="Helical" evidence="6">
    <location>
        <begin position="137"/>
        <end position="156"/>
    </location>
</feature>
<feature type="transmembrane region" description="Helical" evidence="6">
    <location>
        <begin position="375"/>
        <end position="398"/>
    </location>
</feature>
<proteinExistence type="predicted"/>
<feature type="transmembrane region" description="Helical" evidence="6">
    <location>
        <begin position="443"/>
        <end position="466"/>
    </location>
</feature>
<keyword evidence="3 6" id="KW-0812">Transmembrane</keyword>
<dbReference type="InterPro" id="IPR050367">
    <property type="entry name" value="APC_superfamily"/>
</dbReference>
<comment type="caution">
    <text evidence="7">The sequence shown here is derived from an EMBL/GenBank/DDBJ whole genome shotgun (WGS) entry which is preliminary data.</text>
</comment>
<evidence type="ECO:0000256" key="2">
    <source>
        <dbReference type="ARBA" id="ARBA00022475"/>
    </source>
</evidence>
<reference evidence="7 8" key="1">
    <citation type="submission" date="2019-03" db="EMBL/GenBank/DDBJ databases">
        <title>Genomic Encyclopedia of Type Strains, Phase IV (KMG-IV): sequencing the most valuable type-strain genomes for metagenomic binning, comparative biology and taxonomic classification.</title>
        <authorList>
            <person name="Goeker M."/>
        </authorList>
    </citation>
    <scope>NUCLEOTIDE SEQUENCE [LARGE SCALE GENOMIC DNA]</scope>
    <source>
        <strain evidence="7 8">DSM 18401</strain>
    </source>
</reference>
<keyword evidence="2" id="KW-1003">Cell membrane</keyword>
<feature type="transmembrane region" description="Helical" evidence="6">
    <location>
        <begin position="345"/>
        <end position="363"/>
    </location>
</feature>
<evidence type="ECO:0000313" key="7">
    <source>
        <dbReference type="EMBL" id="TCN43646.1"/>
    </source>
</evidence>
<feature type="transmembrane region" description="Helical" evidence="6">
    <location>
        <begin position="54"/>
        <end position="73"/>
    </location>
</feature>
<feature type="transmembrane region" description="Helical" evidence="6">
    <location>
        <begin position="85"/>
        <end position="107"/>
    </location>
</feature>
<evidence type="ECO:0000256" key="5">
    <source>
        <dbReference type="ARBA" id="ARBA00023136"/>
    </source>
</evidence>
<evidence type="ECO:0000256" key="1">
    <source>
        <dbReference type="ARBA" id="ARBA00004651"/>
    </source>
</evidence>
<dbReference type="PIRSF" id="PIRSF006060">
    <property type="entry name" value="AA_transporter"/>
    <property type="match status" value="1"/>
</dbReference>
<dbReference type="EMBL" id="SLVX01000009">
    <property type="protein sequence ID" value="TCN43646.1"/>
    <property type="molecule type" value="Genomic_DNA"/>
</dbReference>
<dbReference type="Gene3D" id="1.20.1740.10">
    <property type="entry name" value="Amino acid/polyamine transporter I"/>
    <property type="match status" value="1"/>
</dbReference>
<feature type="transmembrane region" description="Helical" evidence="6">
    <location>
        <begin position="163"/>
        <end position="183"/>
    </location>
</feature>
<name>A0A4R2CRM5_SHIGR</name>
<evidence type="ECO:0000256" key="4">
    <source>
        <dbReference type="ARBA" id="ARBA00022989"/>
    </source>
</evidence>
<feature type="transmembrane region" description="Helical" evidence="6">
    <location>
        <begin position="114"/>
        <end position="131"/>
    </location>
</feature>
<dbReference type="InterPro" id="IPR002293">
    <property type="entry name" value="AA/rel_permease1"/>
</dbReference>
<feature type="transmembrane region" description="Helical" evidence="6">
    <location>
        <begin position="288"/>
        <end position="312"/>
    </location>
</feature>
<evidence type="ECO:0000256" key="6">
    <source>
        <dbReference type="SAM" id="Phobius"/>
    </source>
</evidence>
<feature type="transmembrane region" description="Helical" evidence="6">
    <location>
        <begin position="195"/>
        <end position="219"/>
    </location>
</feature>
<dbReference type="Proteomes" id="UP000295351">
    <property type="component" value="Unassembled WGS sequence"/>
</dbReference>
<keyword evidence="4 6" id="KW-1133">Transmembrane helix</keyword>
<evidence type="ECO:0000256" key="3">
    <source>
        <dbReference type="ARBA" id="ARBA00022692"/>
    </source>
</evidence>
<dbReference type="RefSeq" id="WP_133034825.1">
    <property type="nucleotide sequence ID" value="NZ_BAABEI010000004.1"/>
</dbReference>
<feature type="transmembrane region" description="Helical" evidence="6">
    <location>
        <begin position="20"/>
        <end position="42"/>
    </location>
</feature>